<evidence type="ECO:0000313" key="2">
    <source>
        <dbReference type="Proteomes" id="UP000007305"/>
    </source>
</evidence>
<evidence type="ECO:0000313" key="1">
    <source>
        <dbReference type="EnsemblPlants" id="Zm00001eb194960_P001"/>
    </source>
</evidence>
<dbReference type="InParanoid" id="A0A804NY34"/>
<sequence length="113" mass="13120">MVKIFTDDRAKGIAAYNKLNSKEVPHWVVERMINDHTKHGDEWILQCFFVLATNSLLFPMASLNISESDFAHVQVLESAQRYDWCQAICDDLKLKAEKFRSDRCGYHKKLKGD</sequence>
<keyword evidence="2" id="KW-1185">Reference proteome</keyword>
<reference evidence="1" key="3">
    <citation type="submission" date="2021-05" db="UniProtKB">
        <authorList>
            <consortium name="EnsemblPlants"/>
        </authorList>
    </citation>
    <scope>IDENTIFICATION</scope>
    <source>
        <strain evidence="1">cv. B73</strain>
    </source>
</reference>
<reference evidence="1" key="2">
    <citation type="submission" date="2019-07" db="EMBL/GenBank/DDBJ databases">
        <authorList>
            <person name="Seetharam A."/>
            <person name="Woodhouse M."/>
            <person name="Cannon E."/>
        </authorList>
    </citation>
    <scope>NUCLEOTIDE SEQUENCE [LARGE SCALE GENOMIC DNA]</scope>
    <source>
        <strain evidence="1">cv. B73</strain>
    </source>
</reference>
<dbReference type="EnsemblPlants" id="Zm00001eb194960_T001">
    <property type="protein sequence ID" value="Zm00001eb194960_P001"/>
    <property type="gene ID" value="Zm00001eb194960"/>
</dbReference>
<organism evidence="1 2">
    <name type="scientific">Zea mays</name>
    <name type="common">Maize</name>
    <dbReference type="NCBI Taxonomy" id="4577"/>
    <lineage>
        <taxon>Eukaryota</taxon>
        <taxon>Viridiplantae</taxon>
        <taxon>Streptophyta</taxon>
        <taxon>Embryophyta</taxon>
        <taxon>Tracheophyta</taxon>
        <taxon>Spermatophyta</taxon>
        <taxon>Magnoliopsida</taxon>
        <taxon>Liliopsida</taxon>
        <taxon>Poales</taxon>
        <taxon>Poaceae</taxon>
        <taxon>PACMAD clade</taxon>
        <taxon>Panicoideae</taxon>
        <taxon>Andropogonodae</taxon>
        <taxon>Andropogoneae</taxon>
        <taxon>Tripsacinae</taxon>
        <taxon>Zea</taxon>
    </lineage>
</organism>
<proteinExistence type="predicted"/>
<accession>A0A804NY34</accession>
<reference evidence="2" key="1">
    <citation type="journal article" date="2009" name="Science">
        <title>The B73 maize genome: complexity, diversity, and dynamics.</title>
        <authorList>
            <person name="Schnable P.S."/>
            <person name="Ware D."/>
            <person name="Fulton R.S."/>
            <person name="Stein J.C."/>
            <person name="Wei F."/>
            <person name="Pasternak S."/>
            <person name="Liang C."/>
            <person name="Zhang J."/>
            <person name="Fulton L."/>
            <person name="Graves T.A."/>
            <person name="Minx P."/>
            <person name="Reily A.D."/>
            <person name="Courtney L."/>
            <person name="Kruchowski S.S."/>
            <person name="Tomlinson C."/>
            <person name="Strong C."/>
            <person name="Delehaunty K."/>
            <person name="Fronick C."/>
            <person name="Courtney B."/>
            <person name="Rock S.M."/>
            <person name="Belter E."/>
            <person name="Du F."/>
            <person name="Kim K."/>
            <person name="Abbott R.M."/>
            <person name="Cotton M."/>
            <person name="Levy A."/>
            <person name="Marchetto P."/>
            <person name="Ochoa K."/>
            <person name="Jackson S.M."/>
            <person name="Gillam B."/>
            <person name="Chen W."/>
            <person name="Yan L."/>
            <person name="Higginbotham J."/>
            <person name="Cardenas M."/>
            <person name="Waligorski J."/>
            <person name="Applebaum E."/>
            <person name="Phelps L."/>
            <person name="Falcone J."/>
            <person name="Kanchi K."/>
            <person name="Thane T."/>
            <person name="Scimone A."/>
            <person name="Thane N."/>
            <person name="Henke J."/>
            <person name="Wang T."/>
            <person name="Ruppert J."/>
            <person name="Shah N."/>
            <person name="Rotter K."/>
            <person name="Hodges J."/>
            <person name="Ingenthron E."/>
            <person name="Cordes M."/>
            <person name="Kohlberg S."/>
            <person name="Sgro J."/>
            <person name="Delgado B."/>
            <person name="Mead K."/>
            <person name="Chinwalla A."/>
            <person name="Leonard S."/>
            <person name="Crouse K."/>
            <person name="Collura K."/>
            <person name="Kudrna D."/>
            <person name="Currie J."/>
            <person name="He R."/>
            <person name="Angelova A."/>
            <person name="Rajasekar S."/>
            <person name="Mueller T."/>
            <person name="Lomeli R."/>
            <person name="Scara G."/>
            <person name="Ko A."/>
            <person name="Delaney K."/>
            <person name="Wissotski M."/>
            <person name="Lopez G."/>
            <person name="Campos D."/>
            <person name="Braidotti M."/>
            <person name="Ashley E."/>
            <person name="Golser W."/>
            <person name="Kim H."/>
            <person name="Lee S."/>
            <person name="Lin J."/>
            <person name="Dujmic Z."/>
            <person name="Kim W."/>
            <person name="Talag J."/>
            <person name="Zuccolo A."/>
            <person name="Fan C."/>
            <person name="Sebastian A."/>
            <person name="Kramer M."/>
            <person name="Spiegel L."/>
            <person name="Nascimento L."/>
            <person name="Zutavern T."/>
            <person name="Miller B."/>
            <person name="Ambroise C."/>
            <person name="Muller S."/>
            <person name="Spooner W."/>
            <person name="Narechania A."/>
            <person name="Ren L."/>
            <person name="Wei S."/>
            <person name="Kumari S."/>
            <person name="Faga B."/>
            <person name="Levy M.J."/>
            <person name="McMahan L."/>
            <person name="Van Buren P."/>
            <person name="Vaughn M.W."/>
            <person name="Ying K."/>
            <person name="Yeh C.-T."/>
            <person name="Emrich S.J."/>
            <person name="Jia Y."/>
            <person name="Kalyanaraman A."/>
            <person name="Hsia A.-P."/>
            <person name="Barbazuk W.B."/>
            <person name="Baucom R.S."/>
            <person name="Brutnell T.P."/>
            <person name="Carpita N.C."/>
            <person name="Chaparro C."/>
            <person name="Chia J.-M."/>
            <person name="Deragon J.-M."/>
            <person name="Estill J.C."/>
            <person name="Fu Y."/>
            <person name="Jeddeloh J.A."/>
            <person name="Han Y."/>
            <person name="Lee H."/>
            <person name="Li P."/>
            <person name="Lisch D.R."/>
            <person name="Liu S."/>
            <person name="Liu Z."/>
            <person name="Nagel D.H."/>
            <person name="McCann M.C."/>
            <person name="SanMiguel P."/>
            <person name="Myers A.M."/>
            <person name="Nettleton D."/>
            <person name="Nguyen J."/>
            <person name="Penning B.W."/>
            <person name="Ponnala L."/>
            <person name="Schneider K.L."/>
            <person name="Schwartz D.C."/>
            <person name="Sharma A."/>
            <person name="Soderlund C."/>
            <person name="Springer N.M."/>
            <person name="Sun Q."/>
            <person name="Wang H."/>
            <person name="Waterman M."/>
            <person name="Westerman R."/>
            <person name="Wolfgruber T.K."/>
            <person name="Yang L."/>
            <person name="Yu Y."/>
            <person name="Zhang L."/>
            <person name="Zhou S."/>
            <person name="Zhu Q."/>
            <person name="Bennetzen J.L."/>
            <person name="Dawe R.K."/>
            <person name="Jiang J."/>
            <person name="Jiang N."/>
            <person name="Presting G.G."/>
            <person name="Wessler S.R."/>
            <person name="Aluru S."/>
            <person name="Martienssen R.A."/>
            <person name="Clifton S.W."/>
            <person name="McCombie W.R."/>
            <person name="Wing R.A."/>
            <person name="Wilson R.K."/>
        </authorList>
    </citation>
    <scope>NUCLEOTIDE SEQUENCE [LARGE SCALE GENOMIC DNA]</scope>
    <source>
        <strain evidence="2">cv. B73</strain>
    </source>
</reference>
<protein>
    <submittedName>
        <fullName evidence="1">Uncharacterized protein</fullName>
    </submittedName>
</protein>
<dbReference type="AlphaFoldDB" id="A0A804NY34"/>
<dbReference type="Gramene" id="Zm00001eb194960_T001">
    <property type="protein sequence ID" value="Zm00001eb194960_P001"/>
    <property type="gene ID" value="Zm00001eb194960"/>
</dbReference>
<name>A0A804NY34_MAIZE</name>
<dbReference type="Proteomes" id="UP000007305">
    <property type="component" value="Chromosome 4"/>
</dbReference>